<dbReference type="PANTHER" id="PTHR22789:SF0">
    <property type="entry name" value="3-OXO-TETRONATE 4-PHOSPHATE DECARBOXYLASE-RELATED"/>
    <property type="match status" value="1"/>
</dbReference>
<dbReference type="Proteomes" id="UP001500466">
    <property type="component" value="Unassembled WGS sequence"/>
</dbReference>
<dbReference type="InterPro" id="IPR001303">
    <property type="entry name" value="Aldolase_II/adducin_N"/>
</dbReference>
<dbReference type="PANTHER" id="PTHR22789">
    <property type="entry name" value="FUCULOSE PHOSPHATE ALDOLASE"/>
    <property type="match status" value="1"/>
</dbReference>
<dbReference type="InterPro" id="IPR036409">
    <property type="entry name" value="Aldolase_II/adducin_N_sf"/>
</dbReference>
<evidence type="ECO:0000259" key="3">
    <source>
        <dbReference type="SMART" id="SM01007"/>
    </source>
</evidence>
<dbReference type="Pfam" id="PF00596">
    <property type="entry name" value="Aldolase_II"/>
    <property type="match status" value="1"/>
</dbReference>
<gene>
    <name evidence="4" type="ORF">GCM10023205_07150</name>
</gene>
<dbReference type="SUPFAM" id="SSF53639">
    <property type="entry name" value="AraD/HMP-PK domain-like"/>
    <property type="match status" value="1"/>
</dbReference>
<dbReference type="RefSeq" id="WP_345673750.1">
    <property type="nucleotide sequence ID" value="NZ_BAABHS010000002.1"/>
</dbReference>
<evidence type="ECO:0000256" key="1">
    <source>
        <dbReference type="ARBA" id="ARBA00022723"/>
    </source>
</evidence>
<name>A0ABP9GNV7_9ACTN</name>
<dbReference type="SMART" id="SM01007">
    <property type="entry name" value="Aldolase_II"/>
    <property type="match status" value="1"/>
</dbReference>
<keyword evidence="2" id="KW-0456">Lyase</keyword>
<dbReference type="EMBL" id="BAABHS010000002">
    <property type="protein sequence ID" value="GAA4949322.1"/>
    <property type="molecule type" value="Genomic_DNA"/>
</dbReference>
<evidence type="ECO:0000256" key="2">
    <source>
        <dbReference type="ARBA" id="ARBA00023239"/>
    </source>
</evidence>
<proteinExistence type="predicted"/>
<comment type="caution">
    <text evidence="4">The sequence shown here is derived from an EMBL/GenBank/DDBJ whole genome shotgun (WGS) entry which is preliminary data.</text>
</comment>
<reference evidence="5" key="1">
    <citation type="journal article" date="2019" name="Int. J. Syst. Evol. Microbiol.">
        <title>The Global Catalogue of Microorganisms (GCM) 10K type strain sequencing project: providing services to taxonomists for standard genome sequencing and annotation.</title>
        <authorList>
            <consortium name="The Broad Institute Genomics Platform"/>
            <consortium name="The Broad Institute Genome Sequencing Center for Infectious Disease"/>
            <person name="Wu L."/>
            <person name="Ma J."/>
        </authorList>
    </citation>
    <scope>NUCLEOTIDE SEQUENCE [LARGE SCALE GENOMIC DNA]</scope>
    <source>
        <strain evidence="5">JCM 17986</strain>
    </source>
</reference>
<feature type="domain" description="Class II aldolase/adducin N-terminal" evidence="3">
    <location>
        <begin position="9"/>
        <end position="184"/>
    </location>
</feature>
<dbReference type="InterPro" id="IPR050197">
    <property type="entry name" value="Aldolase_class_II_sugar_metab"/>
</dbReference>
<keyword evidence="1" id="KW-0479">Metal-binding</keyword>
<sequence length="207" mass="22067">MTAAAEVVARLIDAGQDSVDAGLVLATGGNLSARVPGTDTFAVTGTGCRLDRLTPSDFAVMTLDGAVLHGAEPSSEWRLHQRTYQTRPDAGAIVHVHPEYAVLVDAMGERIRQVTLDHVAYAPVVERVPFHPNGSTALADAAADAARRADCVVLAHHGCSTLGPTPAAALRGALNLESAARYTYRMLLRGDRMTEFPVELREHAVHR</sequence>
<accession>A0ABP9GNV7</accession>
<keyword evidence="5" id="KW-1185">Reference proteome</keyword>
<evidence type="ECO:0000313" key="4">
    <source>
        <dbReference type="EMBL" id="GAA4949322.1"/>
    </source>
</evidence>
<organism evidence="4 5">
    <name type="scientific">Yinghuangia aomiensis</name>
    <dbReference type="NCBI Taxonomy" id="676205"/>
    <lineage>
        <taxon>Bacteria</taxon>
        <taxon>Bacillati</taxon>
        <taxon>Actinomycetota</taxon>
        <taxon>Actinomycetes</taxon>
        <taxon>Kitasatosporales</taxon>
        <taxon>Streptomycetaceae</taxon>
        <taxon>Yinghuangia</taxon>
    </lineage>
</organism>
<protein>
    <submittedName>
        <fullName evidence="4">Class II aldolase/adducin family protein</fullName>
    </submittedName>
</protein>
<dbReference type="Gene3D" id="3.40.225.10">
    <property type="entry name" value="Class II aldolase/adducin N-terminal domain"/>
    <property type="match status" value="1"/>
</dbReference>
<evidence type="ECO:0000313" key="5">
    <source>
        <dbReference type="Proteomes" id="UP001500466"/>
    </source>
</evidence>